<sequence length="344" mass="38662">MLAAPGPRLVSLAMEPMEELRRCGGAARFSELRSSRWRLSQHIARGDIVQPSRGCYALPGAHPGLTAATRTNTVLSCVSALAVLDPDIPVHAYRPHLSAPPNRARLRQSGVNARWHYEHVTPSHRPRVACLEDAASRMALCQEYDNVVVVLDYLARRHGPDFLERVLRAVESIKPSRARALRVDVTGRSRSPMETTVRLALRRAGFCVAQNVFVPGVGEVDFVIEGVLVVELDGYTYHSGRKPFRDDRRRDRQALRLGMPVVRFAFEDADPARIQREITPTCRGLRSSEMPTDPDLPVECLRELKRLRQTWTAPETRASGWRHLRDADAAAVRRVLPPTVPWCR</sequence>
<gene>
    <name evidence="1" type="ORF">ATL40_0124</name>
</gene>
<protein>
    <recommendedName>
        <fullName evidence="3">Very-short-patch-repair endonuclease</fullName>
    </recommendedName>
</protein>
<organism evidence="1 2">
    <name type="scientific">Serinibacter salmoneus</name>
    <dbReference type="NCBI Taxonomy" id="556530"/>
    <lineage>
        <taxon>Bacteria</taxon>
        <taxon>Bacillati</taxon>
        <taxon>Actinomycetota</taxon>
        <taxon>Actinomycetes</taxon>
        <taxon>Micrococcales</taxon>
        <taxon>Beutenbergiaceae</taxon>
        <taxon>Serinibacter</taxon>
    </lineage>
</organism>
<dbReference type="Proteomes" id="UP000224915">
    <property type="component" value="Unassembled WGS sequence"/>
</dbReference>
<dbReference type="AlphaFoldDB" id="A0A2A9CVY7"/>
<name>A0A2A9CVY7_9MICO</name>
<evidence type="ECO:0008006" key="3">
    <source>
        <dbReference type="Google" id="ProtNLM"/>
    </source>
</evidence>
<dbReference type="Gene3D" id="3.40.960.10">
    <property type="entry name" value="VSR Endonuclease"/>
    <property type="match status" value="1"/>
</dbReference>
<evidence type="ECO:0000313" key="1">
    <source>
        <dbReference type="EMBL" id="PFG18584.1"/>
    </source>
</evidence>
<accession>A0A2A9CVY7</accession>
<keyword evidence="2" id="KW-1185">Reference proteome</keyword>
<proteinExistence type="predicted"/>
<dbReference type="EMBL" id="PDJD01000001">
    <property type="protein sequence ID" value="PFG18584.1"/>
    <property type="molecule type" value="Genomic_DNA"/>
</dbReference>
<comment type="caution">
    <text evidence="1">The sequence shown here is derived from an EMBL/GenBank/DDBJ whole genome shotgun (WGS) entry which is preliminary data.</text>
</comment>
<evidence type="ECO:0000313" key="2">
    <source>
        <dbReference type="Proteomes" id="UP000224915"/>
    </source>
</evidence>
<reference evidence="1 2" key="1">
    <citation type="submission" date="2017-10" db="EMBL/GenBank/DDBJ databases">
        <title>Sequencing the genomes of 1000 actinobacteria strains.</title>
        <authorList>
            <person name="Klenk H.-P."/>
        </authorList>
    </citation>
    <scope>NUCLEOTIDE SEQUENCE [LARGE SCALE GENOMIC DNA]</scope>
    <source>
        <strain evidence="1 2">DSM 21801</strain>
    </source>
</reference>